<dbReference type="Proteomes" id="UP000887566">
    <property type="component" value="Unplaced"/>
</dbReference>
<proteinExistence type="predicted"/>
<dbReference type="PROSITE" id="PS01209">
    <property type="entry name" value="LDLRA_1"/>
    <property type="match status" value="2"/>
</dbReference>
<dbReference type="FunFam" id="2.10.25.10:FF:000240">
    <property type="entry name" value="Vitamin K-dependent protein S"/>
    <property type="match status" value="1"/>
</dbReference>
<feature type="disulfide bond" evidence="14">
    <location>
        <begin position="119"/>
        <end position="131"/>
    </location>
</feature>
<dbReference type="FunFam" id="2.120.10.30:FF:000241">
    <property type="entry name" value="Low-density lipoprotein receptor-related protein 6"/>
    <property type="match status" value="1"/>
</dbReference>
<dbReference type="GO" id="GO:0043235">
    <property type="term" value="C:receptor complex"/>
    <property type="evidence" value="ECO:0007669"/>
    <property type="project" value="TreeGrafter"/>
</dbReference>
<dbReference type="Gene3D" id="4.10.400.10">
    <property type="entry name" value="Low-density Lipoprotein Receptor"/>
    <property type="match status" value="5"/>
</dbReference>
<feature type="disulfide bond" evidence="14">
    <location>
        <begin position="92"/>
        <end position="107"/>
    </location>
</feature>
<dbReference type="InterPro" id="IPR018097">
    <property type="entry name" value="EGF_Ca-bd_CS"/>
</dbReference>
<evidence type="ECO:0000259" key="19">
    <source>
        <dbReference type="PROSITE" id="PS50026"/>
    </source>
</evidence>
<dbReference type="SUPFAM" id="SSF57424">
    <property type="entry name" value="LDL receptor-like module"/>
    <property type="match status" value="5"/>
</dbReference>
<feature type="chain" id="PRO_5037218417" evidence="18">
    <location>
        <begin position="23"/>
        <end position="892"/>
    </location>
</feature>
<keyword evidence="12" id="KW-0325">Glycoprotein</keyword>
<keyword evidence="4" id="KW-0254">Endocytosis</keyword>
<comment type="caution">
    <text evidence="13">Lacks conserved residue(s) required for the propagation of feature annotation.</text>
</comment>
<dbReference type="SUPFAM" id="SSF63825">
    <property type="entry name" value="YWTD domain"/>
    <property type="match status" value="1"/>
</dbReference>
<evidence type="ECO:0000256" key="3">
    <source>
        <dbReference type="ARBA" id="ARBA00022536"/>
    </source>
</evidence>
<feature type="disulfide bond" evidence="14">
    <location>
        <begin position="138"/>
        <end position="153"/>
    </location>
</feature>
<evidence type="ECO:0000256" key="16">
    <source>
        <dbReference type="SAM" id="MobiDB-lite"/>
    </source>
</evidence>
<feature type="region of interest" description="Disordered" evidence="16">
    <location>
        <begin position="866"/>
        <end position="892"/>
    </location>
</feature>
<evidence type="ECO:0000256" key="10">
    <source>
        <dbReference type="ARBA" id="ARBA00023157"/>
    </source>
</evidence>
<feature type="domain" description="EGF-like" evidence="19">
    <location>
        <begin position="298"/>
        <end position="341"/>
    </location>
</feature>
<dbReference type="PROSITE" id="PS01187">
    <property type="entry name" value="EGF_CA"/>
    <property type="match status" value="1"/>
</dbReference>
<evidence type="ECO:0000256" key="8">
    <source>
        <dbReference type="ARBA" id="ARBA00022989"/>
    </source>
</evidence>
<dbReference type="PROSITE" id="PS00022">
    <property type="entry name" value="EGF_1"/>
    <property type="match status" value="1"/>
</dbReference>
<keyword evidence="5 17" id="KW-0812">Transmembrane</keyword>
<reference evidence="21" key="1">
    <citation type="submission" date="2022-11" db="UniProtKB">
        <authorList>
            <consortium name="WormBaseParasite"/>
        </authorList>
    </citation>
    <scope>IDENTIFICATION</scope>
</reference>
<dbReference type="InterPro" id="IPR051221">
    <property type="entry name" value="LDLR-related"/>
</dbReference>
<evidence type="ECO:0000256" key="9">
    <source>
        <dbReference type="ARBA" id="ARBA00023136"/>
    </source>
</evidence>
<dbReference type="PROSITE" id="PS01186">
    <property type="entry name" value="EGF_2"/>
    <property type="match status" value="2"/>
</dbReference>
<dbReference type="SMART" id="SM00192">
    <property type="entry name" value="LDLa"/>
    <property type="match status" value="5"/>
</dbReference>
<dbReference type="Gene3D" id="2.10.25.10">
    <property type="entry name" value="Laminin"/>
    <property type="match status" value="3"/>
</dbReference>
<keyword evidence="11" id="KW-0675">Receptor</keyword>
<dbReference type="PANTHER" id="PTHR22722">
    <property type="entry name" value="LOW-DENSITY LIPOPROTEIN RECEPTOR-RELATED PROTEIN 2-RELATED"/>
    <property type="match status" value="1"/>
</dbReference>
<comment type="subcellular location">
    <subcellularLocation>
        <location evidence="2">Endomembrane system</location>
    </subcellularLocation>
    <subcellularLocation>
        <location evidence="1">Membrane</location>
        <topology evidence="1">Single-pass membrane protein</topology>
    </subcellularLocation>
</comment>
<keyword evidence="20" id="KW-1185">Reference proteome</keyword>
<dbReference type="PROSITE" id="PS00010">
    <property type="entry name" value="ASX_HYDROXYL"/>
    <property type="match status" value="1"/>
</dbReference>
<dbReference type="InterPro" id="IPR023415">
    <property type="entry name" value="LDLR_class-A_CS"/>
</dbReference>
<dbReference type="PRINTS" id="PR00261">
    <property type="entry name" value="LDLRECEPTOR"/>
</dbReference>
<feature type="compositionally biased region" description="Polar residues" evidence="16">
    <location>
        <begin position="823"/>
        <end position="833"/>
    </location>
</feature>
<organism evidence="20 21">
    <name type="scientific">Plectus sambesii</name>
    <dbReference type="NCBI Taxonomy" id="2011161"/>
    <lineage>
        <taxon>Eukaryota</taxon>
        <taxon>Metazoa</taxon>
        <taxon>Ecdysozoa</taxon>
        <taxon>Nematoda</taxon>
        <taxon>Chromadorea</taxon>
        <taxon>Plectida</taxon>
        <taxon>Plectina</taxon>
        <taxon>Plectoidea</taxon>
        <taxon>Plectidae</taxon>
        <taxon>Plectus</taxon>
    </lineage>
</organism>
<dbReference type="GO" id="GO:0005509">
    <property type="term" value="F:calcium ion binding"/>
    <property type="evidence" value="ECO:0007669"/>
    <property type="project" value="InterPro"/>
</dbReference>
<evidence type="ECO:0000313" key="20">
    <source>
        <dbReference type="Proteomes" id="UP000887566"/>
    </source>
</evidence>
<dbReference type="PANTHER" id="PTHR22722:SF14">
    <property type="entry name" value="MEGALIN, ISOFORM A"/>
    <property type="match status" value="1"/>
</dbReference>
<dbReference type="SMART" id="SM00179">
    <property type="entry name" value="EGF_CA"/>
    <property type="match status" value="1"/>
</dbReference>
<dbReference type="SMART" id="SM00135">
    <property type="entry name" value="LY"/>
    <property type="match status" value="4"/>
</dbReference>
<evidence type="ECO:0000256" key="5">
    <source>
        <dbReference type="ARBA" id="ARBA00022692"/>
    </source>
</evidence>
<feature type="repeat" description="LDL-receptor class B" evidence="15">
    <location>
        <begin position="484"/>
        <end position="528"/>
    </location>
</feature>
<feature type="signal peptide" evidence="18">
    <location>
        <begin position="1"/>
        <end position="22"/>
    </location>
</feature>
<evidence type="ECO:0000256" key="15">
    <source>
        <dbReference type="PROSITE-ProRule" id="PRU00461"/>
    </source>
</evidence>
<dbReference type="PROSITE" id="PS51120">
    <property type="entry name" value="LDLRB"/>
    <property type="match status" value="1"/>
</dbReference>
<evidence type="ECO:0000256" key="1">
    <source>
        <dbReference type="ARBA" id="ARBA00004167"/>
    </source>
</evidence>
<dbReference type="InterPro" id="IPR000033">
    <property type="entry name" value="LDLR_classB_rpt"/>
</dbReference>
<dbReference type="GO" id="GO:0006898">
    <property type="term" value="P:receptor-mediated endocytosis"/>
    <property type="evidence" value="ECO:0007669"/>
    <property type="project" value="TreeGrafter"/>
</dbReference>
<dbReference type="InterPro" id="IPR001881">
    <property type="entry name" value="EGF-like_Ca-bd_dom"/>
</dbReference>
<feature type="transmembrane region" description="Helical" evidence="17">
    <location>
        <begin position="748"/>
        <end position="770"/>
    </location>
</feature>
<feature type="disulfide bond" evidence="13">
    <location>
        <begin position="723"/>
        <end position="732"/>
    </location>
</feature>
<evidence type="ECO:0000256" key="13">
    <source>
        <dbReference type="PROSITE-ProRule" id="PRU00076"/>
    </source>
</evidence>
<dbReference type="Pfam" id="PF00057">
    <property type="entry name" value="Ldl_recept_a"/>
    <property type="match status" value="4"/>
</dbReference>
<name>A0A914XMN0_9BILA</name>
<evidence type="ECO:0000256" key="18">
    <source>
        <dbReference type="SAM" id="SignalP"/>
    </source>
</evidence>
<dbReference type="Gene3D" id="2.120.10.30">
    <property type="entry name" value="TolB, C-terminal domain"/>
    <property type="match status" value="1"/>
</dbReference>
<dbReference type="CDD" id="cd00112">
    <property type="entry name" value="LDLa"/>
    <property type="match status" value="5"/>
</dbReference>
<evidence type="ECO:0000256" key="2">
    <source>
        <dbReference type="ARBA" id="ARBA00004308"/>
    </source>
</evidence>
<dbReference type="GO" id="GO:0012505">
    <property type="term" value="C:endomembrane system"/>
    <property type="evidence" value="ECO:0007669"/>
    <property type="project" value="UniProtKB-SubCell"/>
</dbReference>
<feature type="disulfide bond" evidence="14">
    <location>
        <begin position="80"/>
        <end position="98"/>
    </location>
</feature>
<feature type="domain" description="EGF-like" evidence="19">
    <location>
        <begin position="690"/>
        <end position="733"/>
    </location>
</feature>
<evidence type="ECO:0000256" key="4">
    <source>
        <dbReference type="ARBA" id="ARBA00022583"/>
    </source>
</evidence>
<feature type="disulfide bond" evidence="14">
    <location>
        <begin position="52"/>
        <end position="67"/>
    </location>
</feature>
<evidence type="ECO:0000256" key="7">
    <source>
        <dbReference type="ARBA" id="ARBA00022737"/>
    </source>
</evidence>
<dbReference type="PROSITE" id="PS50068">
    <property type="entry name" value="LDLRA_2"/>
    <property type="match status" value="5"/>
</dbReference>
<dbReference type="Pfam" id="PF00058">
    <property type="entry name" value="Ldl_recept_b"/>
    <property type="match status" value="1"/>
</dbReference>
<evidence type="ECO:0000256" key="14">
    <source>
        <dbReference type="PROSITE-ProRule" id="PRU00124"/>
    </source>
</evidence>
<evidence type="ECO:0000256" key="11">
    <source>
        <dbReference type="ARBA" id="ARBA00023170"/>
    </source>
</evidence>
<evidence type="ECO:0000256" key="6">
    <source>
        <dbReference type="ARBA" id="ARBA00022729"/>
    </source>
</evidence>
<keyword evidence="9 17" id="KW-0472">Membrane</keyword>
<dbReference type="InterPro" id="IPR036055">
    <property type="entry name" value="LDL_receptor-like_sf"/>
</dbReference>
<dbReference type="SUPFAM" id="SSF57196">
    <property type="entry name" value="EGF/Laminin"/>
    <property type="match status" value="3"/>
</dbReference>
<accession>A0A914XMN0</accession>
<dbReference type="InterPro" id="IPR002172">
    <property type="entry name" value="LDrepeatLR_classA_rpt"/>
</dbReference>
<protein>
    <submittedName>
        <fullName evidence="21">EGF-like domain-containing protein</fullName>
    </submittedName>
</protein>
<evidence type="ECO:0000256" key="12">
    <source>
        <dbReference type="ARBA" id="ARBA00023180"/>
    </source>
</evidence>
<dbReference type="SMART" id="SM00181">
    <property type="entry name" value="EGF"/>
    <property type="match status" value="4"/>
</dbReference>
<dbReference type="GO" id="GO:0042562">
    <property type="term" value="F:hormone binding"/>
    <property type="evidence" value="ECO:0007669"/>
    <property type="project" value="TreeGrafter"/>
</dbReference>
<evidence type="ECO:0000313" key="21">
    <source>
        <dbReference type="WBParaSite" id="PSAMB.scaffold887size39305.g9483.t1"/>
    </source>
</evidence>
<dbReference type="Pfam" id="PF14670">
    <property type="entry name" value="FXa_inhibition"/>
    <property type="match status" value="1"/>
</dbReference>
<dbReference type="InterPro" id="IPR000152">
    <property type="entry name" value="EGF-type_Asp/Asn_hydroxyl_site"/>
</dbReference>
<dbReference type="InterPro" id="IPR011042">
    <property type="entry name" value="6-blade_b-propeller_TolB-like"/>
</dbReference>
<dbReference type="InterPro" id="IPR000742">
    <property type="entry name" value="EGF"/>
</dbReference>
<dbReference type="PROSITE" id="PS50026">
    <property type="entry name" value="EGF_3"/>
    <property type="match status" value="2"/>
</dbReference>
<keyword evidence="6 18" id="KW-0732">Signal</keyword>
<keyword evidence="10 13" id="KW-1015">Disulfide bond</keyword>
<keyword evidence="7" id="KW-0677">Repeat</keyword>
<feature type="disulfide bond" evidence="14">
    <location>
        <begin position="126"/>
        <end position="144"/>
    </location>
</feature>
<dbReference type="WBParaSite" id="PSAMB.scaffold887size39305.g9483.t1">
    <property type="protein sequence ID" value="PSAMB.scaffold887size39305.g9483.t1"/>
    <property type="gene ID" value="PSAMB.scaffold887size39305.g9483"/>
</dbReference>
<keyword evidence="3 13" id="KW-0245">EGF-like domain</keyword>
<dbReference type="AlphaFoldDB" id="A0A914XMN0"/>
<feature type="disulfide bond" evidence="14">
    <location>
        <begin position="185"/>
        <end position="200"/>
    </location>
</feature>
<dbReference type="GO" id="GO:0016324">
    <property type="term" value="C:apical plasma membrane"/>
    <property type="evidence" value="ECO:0007669"/>
    <property type="project" value="TreeGrafter"/>
</dbReference>
<feature type="disulfide bond" evidence="14">
    <location>
        <begin position="73"/>
        <end position="85"/>
    </location>
</feature>
<sequence length="892" mass="97658">MIRQKELLTLFSVAFCLSVAVAQRNETTAVCSEDQFYCQDTQSKCIPLEWVCDNVKDCPNGKDEANCRYLSNCPDGYLLCRNYACVAASLKCDGFDDCLDGSDERGCPAPERTAVHTTCPRDMFQCRRGPCISLAAVCDGRPDCPEQDDEDECNSKEVSRKKGCNPDTHFTCEKDGNCVPISWLCDGMEDCNDGSDEHFCVDGEVLPHGRTFMQQLTVTKSNCTHEEFRCSGGDRKCIPLSKLCNKVNDCPGGDDEGGFCGSCATYGCERVCVDSPLGPTCRCGSGERVGDDTKSCIDEDECLEHGEGQSACEHICTNTKGSFTCSCAPGYSLNTDGRRCTLNAIDEGRLLVSLGNEVRTIPLSAHSKSQYGILMSNQEVGGMIHGLDYSSIDQRLYMTVSSVGGAQGSIHSYFGRQKCIVDHLTGVSNVAVDWITGNIYYTAGSPSRRPGVGVCTNDGRFCRLLVSDNEMHRFRGLALHPRRGLMFWSDWGSHGPKIEQSSMNGDNRKTLIDEKLEWPNGLTMDYVKEYLYFTDAQLQSIERVDIFTGRRSVVTTQGVHHPFDTVVFDGHLFWTDWHVDSVLVTSITNVTDRHIIHSLPDVPYGMAIDHPAYHQIGSQYNPCQEAQCSHMCLLTSGKSKKVEKNDKLPTASCVCPDHYFMQGDRCTPFNETERRKRDLDKAPEICMSLLLEYCAGEQGCFNGGECIAAKTVGGKMSSVSCECPSGYVGHYCEVALVSDSLTGSSGGGIAALIIVATLLVLLLLIGCCYARRSGISPDSIRKGPLRNVSMKTPLMVRFATSNNKDNSDKQRILASEETETETDTGPRSVSPVSSRHAWTAPESFANPMYDENNPYAPTTAVVDDVFDASVHPSPPKKDNDSGLGSASVLLNV</sequence>
<keyword evidence="8 17" id="KW-1133">Transmembrane helix</keyword>
<feature type="compositionally biased region" description="Polar residues" evidence="16">
    <location>
        <begin position="882"/>
        <end position="892"/>
    </location>
</feature>
<feature type="region of interest" description="Disordered" evidence="16">
    <location>
        <begin position="799"/>
        <end position="836"/>
    </location>
</feature>
<evidence type="ECO:0000256" key="17">
    <source>
        <dbReference type="SAM" id="Phobius"/>
    </source>
</evidence>